<evidence type="ECO:0000313" key="2">
    <source>
        <dbReference type="Proteomes" id="UP000000379"/>
    </source>
</evidence>
<protein>
    <submittedName>
        <fullName evidence="1">Uncharacterized protein</fullName>
    </submittedName>
</protein>
<dbReference type="EMBL" id="CP002049">
    <property type="protein sequence ID" value="ADI15942.1"/>
    <property type="molecule type" value="Genomic_DNA"/>
</dbReference>
<gene>
    <name evidence="1" type="ordered locus">Trad_2843</name>
</gene>
<dbReference type="STRING" id="649638.Trad_2843"/>
<evidence type="ECO:0000313" key="1">
    <source>
        <dbReference type="EMBL" id="ADI15942.1"/>
    </source>
</evidence>
<dbReference type="KEGG" id="tra:Trad_2843"/>
<reference evidence="1 2" key="2">
    <citation type="journal article" date="2011" name="Stand. Genomic Sci.">
        <title>Complete genome sequence of Truepera radiovictrix type strain (RQ-24).</title>
        <authorList>
            <person name="Ivanova N."/>
            <person name="Rohde C."/>
            <person name="Munk C."/>
            <person name="Nolan M."/>
            <person name="Lucas S."/>
            <person name="Del Rio T.G."/>
            <person name="Tice H."/>
            <person name="Deshpande S."/>
            <person name="Cheng J.F."/>
            <person name="Tapia R."/>
            <person name="Han C."/>
            <person name="Goodwin L."/>
            <person name="Pitluck S."/>
            <person name="Liolios K."/>
            <person name="Mavromatis K."/>
            <person name="Mikhailova N."/>
            <person name="Pati A."/>
            <person name="Chen A."/>
            <person name="Palaniappan K."/>
            <person name="Land M."/>
            <person name="Hauser L."/>
            <person name="Chang Y.J."/>
            <person name="Jeffries C.D."/>
            <person name="Brambilla E."/>
            <person name="Rohde M."/>
            <person name="Goker M."/>
            <person name="Tindall B.J."/>
            <person name="Woyke T."/>
            <person name="Bristow J."/>
            <person name="Eisen J.A."/>
            <person name="Markowitz V."/>
            <person name="Hugenholtz P."/>
            <person name="Kyrpides N.C."/>
            <person name="Klenk H.P."/>
            <person name="Lapidus A."/>
        </authorList>
    </citation>
    <scope>NUCLEOTIDE SEQUENCE [LARGE SCALE GENOMIC DNA]</scope>
    <source>
        <strain evidence="2">DSM 17093 / CIP 108686 / LMG 22925 / RQ-24</strain>
    </source>
</reference>
<keyword evidence="2" id="KW-1185">Reference proteome</keyword>
<organism evidence="1 2">
    <name type="scientific">Truepera radiovictrix (strain DSM 17093 / CIP 108686 / LMG 22925 / RQ-24)</name>
    <dbReference type="NCBI Taxonomy" id="649638"/>
    <lineage>
        <taxon>Bacteria</taxon>
        <taxon>Thermotogati</taxon>
        <taxon>Deinococcota</taxon>
        <taxon>Deinococci</taxon>
        <taxon>Trueperales</taxon>
        <taxon>Trueperaceae</taxon>
        <taxon>Truepera</taxon>
    </lineage>
</organism>
<sequence>MKLGRYIHTYIGLCLVVVALIACKTTAISPTERRFNPTQAETPLPSLTIEALRDDIPLADSFPIRVVVKDAPPGEQIQVQLFADGMQVGTDATTLQTNAAGYAELSLRGSAHQPKLVSLDAIGRMEDGGVVTGTLYIDFEPPQEGLFQAQAADDGDIIGSPITIEDYYQTLPVAKTPQDLYAHQENASGVVLDGVRLVGEDGQLEPLDAIMFDVGSESVAMPQATDCTRRLTYINLKTTVDGQAVNFPVNTRVYISDHTYREQVKLVGNNGRLEFYLGCSTQLHFKVLAWTSTGISMHTGEVFNKPVMWKKSERASSGSFNADTVRNRNIQMAPSTASSFSRKSQRLFFRLNQVYNWERKASTVYSSFPVDAFYPYISSKGSLAGIGRIMYADGFALYDAGIYHEFGHEVYYRRMMGASAYNRAHQEAVSGLPVSYPACLGALGWSLWGDESNCAGLLEGWAVFFEQVATARLNTRLYRRTEFRPSSAPSGPRVPGNVAAYLYDIADDSGSQARLKDDDSDAFVRTNEELDLRYTRVANFFRGMATHSSIDQVWQQNIRPDTRSLGTCEAHRRVMVANTITVSSCN</sequence>
<dbReference type="Proteomes" id="UP000000379">
    <property type="component" value="Chromosome"/>
</dbReference>
<reference evidence="2" key="1">
    <citation type="submission" date="2010-05" db="EMBL/GenBank/DDBJ databases">
        <title>The complete genome of Truepera radiovictris DSM 17093.</title>
        <authorList>
            <consortium name="US DOE Joint Genome Institute (JGI-PGF)"/>
            <person name="Lucas S."/>
            <person name="Copeland A."/>
            <person name="Lapidus A."/>
            <person name="Glavina del Rio T."/>
            <person name="Dalin E."/>
            <person name="Tice H."/>
            <person name="Bruce D."/>
            <person name="Goodwin L."/>
            <person name="Pitluck S."/>
            <person name="Kyrpides N."/>
            <person name="Mavromatis K."/>
            <person name="Ovchinnikova G."/>
            <person name="Munk A.C."/>
            <person name="Detter J.C."/>
            <person name="Han C."/>
            <person name="Tapia R."/>
            <person name="Land M."/>
            <person name="Hauser L."/>
            <person name="Markowitz V."/>
            <person name="Cheng J.-F."/>
            <person name="Hugenholtz P."/>
            <person name="Woyke T."/>
            <person name="Wu D."/>
            <person name="Tindall B."/>
            <person name="Pomrenke H.G."/>
            <person name="Brambilla E."/>
            <person name="Klenk H.-P."/>
            <person name="Eisen J.A."/>
        </authorList>
    </citation>
    <scope>NUCLEOTIDE SEQUENCE [LARGE SCALE GENOMIC DNA]</scope>
    <source>
        <strain evidence="2">DSM 17093 / CIP 108686 / LMG 22925 / RQ-24</strain>
    </source>
</reference>
<dbReference type="PROSITE" id="PS51257">
    <property type="entry name" value="PROKAR_LIPOPROTEIN"/>
    <property type="match status" value="1"/>
</dbReference>
<dbReference type="AlphaFoldDB" id="D7CVN1"/>
<proteinExistence type="predicted"/>
<accession>D7CVN1</accession>
<name>D7CVN1_TRURR</name>
<dbReference type="HOGENOM" id="CLU_465343_0_0_0"/>